<evidence type="ECO:0000256" key="4">
    <source>
        <dbReference type="ARBA" id="ARBA00022723"/>
    </source>
</evidence>
<feature type="binding site" description="axial binding residue" evidence="9">
    <location>
        <position position="96"/>
    </location>
    <ligand>
        <name>heme c</name>
        <dbReference type="ChEBI" id="CHEBI:61717"/>
        <label>1</label>
    </ligand>
    <ligandPart>
        <name>Fe</name>
        <dbReference type="ChEBI" id="CHEBI:18248"/>
    </ligandPart>
</feature>
<keyword evidence="7 9" id="KW-0408">Iron</keyword>
<feature type="binding site" description="axial binding residue" evidence="9">
    <location>
        <position position="52"/>
    </location>
    <ligand>
        <name>heme c</name>
        <dbReference type="ChEBI" id="CHEBI:61717"/>
        <label>1</label>
    </ligand>
    <ligandPart>
        <name>Fe</name>
        <dbReference type="ChEBI" id="CHEBI:18248"/>
    </ligandPart>
</feature>
<dbReference type="PRINTS" id="PR00605">
    <property type="entry name" value="CYTCHROMECIC"/>
</dbReference>
<dbReference type="PROSITE" id="PS51007">
    <property type="entry name" value="CYTC"/>
    <property type="match status" value="2"/>
</dbReference>
<evidence type="ECO:0000256" key="6">
    <source>
        <dbReference type="ARBA" id="ARBA00022982"/>
    </source>
</evidence>
<comment type="subcellular location">
    <subcellularLocation>
        <location evidence="1">Periplasm</location>
    </subcellularLocation>
</comment>
<dbReference type="PIRSF" id="PIRSF000005">
    <property type="entry name" value="Cytochrome_c4"/>
    <property type="match status" value="1"/>
</dbReference>
<keyword evidence="2" id="KW-0813">Transport</keyword>
<dbReference type="InterPro" id="IPR024167">
    <property type="entry name" value="Cytochrome_c4-like"/>
</dbReference>
<keyword evidence="10" id="KW-0732">Signal</keyword>
<dbReference type="EMBL" id="FOCT01000009">
    <property type="protein sequence ID" value="SEN95963.1"/>
    <property type="molecule type" value="Genomic_DNA"/>
</dbReference>
<keyword evidence="5" id="KW-0574">Periplasm</keyword>
<dbReference type="GO" id="GO:0020037">
    <property type="term" value="F:heme binding"/>
    <property type="evidence" value="ECO:0007669"/>
    <property type="project" value="InterPro"/>
</dbReference>
<evidence type="ECO:0000256" key="10">
    <source>
        <dbReference type="SAM" id="SignalP"/>
    </source>
</evidence>
<dbReference type="Pfam" id="PF00034">
    <property type="entry name" value="Cytochrom_C"/>
    <property type="match status" value="2"/>
</dbReference>
<feature type="binding site" description="axial binding residue" evidence="9">
    <location>
        <position position="154"/>
    </location>
    <ligand>
        <name>heme c</name>
        <dbReference type="ChEBI" id="CHEBI:61717"/>
        <label>2</label>
    </ligand>
    <ligandPart>
        <name>Fe</name>
        <dbReference type="ChEBI" id="CHEBI:18248"/>
    </ligandPart>
</feature>
<dbReference type="GO" id="GO:0042597">
    <property type="term" value="C:periplasmic space"/>
    <property type="evidence" value="ECO:0007669"/>
    <property type="project" value="UniProtKB-SubCell"/>
</dbReference>
<gene>
    <name evidence="12" type="ORF">SAMN05216404_10937</name>
</gene>
<feature type="binding site" description="covalent" evidence="8">
    <location>
        <position position="153"/>
    </location>
    <ligand>
        <name>heme c</name>
        <dbReference type="ChEBI" id="CHEBI:61717"/>
        <label>2</label>
    </ligand>
</feature>
<feature type="domain" description="Cytochrome c" evidence="11">
    <location>
        <begin position="129"/>
        <end position="219"/>
    </location>
</feature>
<dbReference type="InterPro" id="IPR050597">
    <property type="entry name" value="Cytochrome_c_Oxidase_Subunit"/>
</dbReference>
<name>A0A1H8KST9_9PROT</name>
<feature type="domain" description="Cytochrome c" evidence="11">
    <location>
        <begin position="35"/>
        <end position="119"/>
    </location>
</feature>
<reference evidence="12 13" key="1">
    <citation type="submission" date="2016-10" db="EMBL/GenBank/DDBJ databases">
        <authorList>
            <person name="de Groot N.N."/>
        </authorList>
    </citation>
    <scope>NUCLEOTIDE SEQUENCE [LARGE SCALE GENOMIC DNA]</scope>
    <source>
        <strain evidence="12 13">Nl18</strain>
    </source>
</reference>
<evidence type="ECO:0000256" key="8">
    <source>
        <dbReference type="PIRSR" id="PIRSR000005-1"/>
    </source>
</evidence>
<feature type="chain" id="PRO_5010263879" evidence="10">
    <location>
        <begin position="25"/>
        <end position="220"/>
    </location>
</feature>
<feature type="binding site" description="covalent" evidence="8">
    <location>
        <position position="51"/>
    </location>
    <ligand>
        <name>heme c</name>
        <dbReference type="ChEBI" id="CHEBI:61717"/>
        <label>1</label>
    </ligand>
</feature>
<evidence type="ECO:0000256" key="5">
    <source>
        <dbReference type="ARBA" id="ARBA00022764"/>
    </source>
</evidence>
<accession>A0A1H8KST9</accession>
<dbReference type="Gene3D" id="1.10.760.10">
    <property type="entry name" value="Cytochrome c-like domain"/>
    <property type="match status" value="2"/>
</dbReference>
<evidence type="ECO:0000256" key="3">
    <source>
        <dbReference type="ARBA" id="ARBA00022617"/>
    </source>
</evidence>
<dbReference type="AlphaFoldDB" id="A0A1H8KST9"/>
<dbReference type="PANTHER" id="PTHR33751">
    <property type="entry name" value="CBB3-TYPE CYTOCHROME C OXIDASE SUBUNIT FIXP"/>
    <property type="match status" value="1"/>
</dbReference>
<dbReference type="GO" id="GO:0005506">
    <property type="term" value="F:iron ion binding"/>
    <property type="evidence" value="ECO:0007669"/>
    <property type="project" value="InterPro"/>
</dbReference>
<dbReference type="InterPro" id="IPR009056">
    <property type="entry name" value="Cyt_c-like_dom"/>
</dbReference>
<dbReference type="GO" id="GO:0009055">
    <property type="term" value="F:electron transfer activity"/>
    <property type="evidence" value="ECO:0007669"/>
    <property type="project" value="InterPro"/>
</dbReference>
<feature type="binding site" description="covalent" evidence="8">
    <location>
        <position position="150"/>
    </location>
    <ligand>
        <name>heme c</name>
        <dbReference type="ChEBI" id="CHEBI:61717"/>
        <label>2</label>
    </ligand>
</feature>
<evidence type="ECO:0000259" key="11">
    <source>
        <dbReference type="PROSITE" id="PS51007"/>
    </source>
</evidence>
<evidence type="ECO:0000256" key="1">
    <source>
        <dbReference type="ARBA" id="ARBA00004418"/>
    </source>
</evidence>
<proteinExistence type="predicted"/>
<keyword evidence="4 9" id="KW-0479">Metal-binding</keyword>
<dbReference type="InterPro" id="IPR036909">
    <property type="entry name" value="Cyt_c-like_dom_sf"/>
</dbReference>
<keyword evidence="6" id="KW-0249">Electron transport</keyword>
<feature type="binding site" description="axial binding residue" evidence="9">
    <location>
        <position position="196"/>
    </location>
    <ligand>
        <name>heme c</name>
        <dbReference type="ChEBI" id="CHEBI:61717"/>
        <label>2</label>
    </ligand>
    <ligandPart>
        <name>Fe</name>
        <dbReference type="ChEBI" id="CHEBI:18248"/>
    </ligandPart>
</feature>
<sequence length="220" mass="23347">MQGIKLISMITASAALALSSHVFAETPPQAVKTAGDAAKGQQIATQVCAACHGADGNSMIPANPNLAGQHAEYIIKQLNNFKSQNGKPAERDSAVMSAMVAPLSDEDVRNVSAYYAQQKPKPGVANNKELAELGEKIYRGGNLETNVPACSSCHSPNGAGIPPVYPQLAGQHAEYSAGQLRAFRTEQRANDANKVMHVIATRMSEKEMEAVSEFISGLRK</sequence>
<dbReference type="InterPro" id="IPR008168">
    <property type="entry name" value="Cyt_C_IC"/>
</dbReference>
<feature type="binding site" description="covalent" evidence="8">
    <location>
        <position position="48"/>
    </location>
    <ligand>
        <name>heme c</name>
        <dbReference type="ChEBI" id="CHEBI:61717"/>
        <label>1</label>
    </ligand>
</feature>
<evidence type="ECO:0000313" key="12">
    <source>
        <dbReference type="EMBL" id="SEN95963.1"/>
    </source>
</evidence>
<protein>
    <submittedName>
        <fullName evidence="12">Cytochrome c553</fullName>
    </submittedName>
</protein>
<keyword evidence="3 8" id="KW-0349">Heme</keyword>
<dbReference type="PANTHER" id="PTHR33751:SF9">
    <property type="entry name" value="CYTOCHROME C4"/>
    <property type="match status" value="1"/>
</dbReference>
<comment type="PTM">
    <text evidence="8">Binds 2 heme c groups covalently per subunit.</text>
</comment>
<dbReference type="RefSeq" id="WP_074747134.1">
    <property type="nucleotide sequence ID" value="NZ_FOCT01000009.1"/>
</dbReference>
<dbReference type="SUPFAM" id="SSF46626">
    <property type="entry name" value="Cytochrome c"/>
    <property type="match status" value="2"/>
</dbReference>
<feature type="signal peptide" evidence="10">
    <location>
        <begin position="1"/>
        <end position="24"/>
    </location>
</feature>
<evidence type="ECO:0000313" key="13">
    <source>
        <dbReference type="Proteomes" id="UP000183898"/>
    </source>
</evidence>
<evidence type="ECO:0000256" key="2">
    <source>
        <dbReference type="ARBA" id="ARBA00022448"/>
    </source>
</evidence>
<evidence type="ECO:0000256" key="7">
    <source>
        <dbReference type="ARBA" id="ARBA00023004"/>
    </source>
</evidence>
<organism evidence="12 13">
    <name type="scientific">Nitrosospira multiformis</name>
    <dbReference type="NCBI Taxonomy" id="1231"/>
    <lineage>
        <taxon>Bacteria</taxon>
        <taxon>Pseudomonadati</taxon>
        <taxon>Pseudomonadota</taxon>
        <taxon>Betaproteobacteria</taxon>
        <taxon>Nitrosomonadales</taxon>
        <taxon>Nitrosomonadaceae</taxon>
        <taxon>Nitrosospira</taxon>
    </lineage>
</organism>
<dbReference type="Proteomes" id="UP000183898">
    <property type="component" value="Unassembled WGS sequence"/>
</dbReference>
<evidence type="ECO:0000256" key="9">
    <source>
        <dbReference type="PIRSR" id="PIRSR000005-2"/>
    </source>
</evidence>